<keyword evidence="8" id="KW-0862">Zinc</keyword>
<evidence type="ECO:0000313" key="13">
    <source>
        <dbReference type="EMBL" id="RKT53775.1"/>
    </source>
</evidence>
<feature type="region of interest" description="Disordered" evidence="11">
    <location>
        <begin position="775"/>
        <end position="797"/>
    </location>
</feature>
<keyword evidence="9" id="KW-0482">Metalloprotease</keyword>
<dbReference type="OrthoDB" id="5377264at2"/>
<dbReference type="Gene3D" id="3.10.170.10">
    <property type="match status" value="1"/>
</dbReference>
<evidence type="ECO:0000256" key="5">
    <source>
        <dbReference type="ARBA" id="ARBA00022670"/>
    </source>
</evidence>
<feature type="region of interest" description="Disordered" evidence="11">
    <location>
        <begin position="686"/>
        <end position="709"/>
    </location>
</feature>
<feature type="region of interest" description="Disordered" evidence="11">
    <location>
        <begin position="23"/>
        <end position="89"/>
    </location>
</feature>
<feature type="region of interest" description="Disordered" evidence="11">
    <location>
        <begin position="939"/>
        <end position="958"/>
    </location>
</feature>
<feature type="compositionally biased region" description="Basic and acidic residues" evidence="11">
    <location>
        <begin position="68"/>
        <end position="84"/>
    </location>
</feature>
<dbReference type="InterPro" id="IPR001842">
    <property type="entry name" value="Peptidase_M36"/>
</dbReference>
<evidence type="ECO:0000256" key="11">
    <source>
        <dbReference type="SAM" id="MobiDB-lite"/>
    </source>
</evidence>
<evidence type="ECO:0000256" key="2">
    <source>
        <dbReference type="ARBA" id="ARBA00004613"/>
    </source>
</evidence>
<keyword evidence="7" id="KW-0378">Hydrolase</keyword>
<comment type="similarity">
    <text evidence="3">Belongs to the peptidase M36 family.</text>
</comment>
<evidence type="ECO:0000256" key="8">
    <source>
        <dbReference type="ARBA" id="ARBA00022833"/>
    </source>
</evidence>
<accession>A0A495VZG6</accession>
<evidence type="ECO:0000256" key="7">
    <source>
        <dbReference type="ARBA" id="ARBA00022801"/>
    </source>
</evidence>
<dbReference type="RefSeq" id="WP_121004471.1">
    <property type="nucleotide sequence ID" value="NZ_RBXO01000001.1"/>
</dbReference>
<dbReference type="EMBL" id="RBXO01000001">
    <property type="protein sequence ID" value="RKT53775.1"/>
    <property type="molecule type" value="Genomic_DNA"/>
</dbReference>
<keyword evidence="14" id="KW-1185">Reference proteome</keyword>
<name>A0A495VZG6_9PSEU</name>
<reference evidence="13 14" key="1">
    <citation type="submission" date="2018-10" db="EMBL/GenBank/DDBJ databases">
        <title>Sequencing the genomes of 1000 actinobacteria strains.</title>
        <authorList>
            <person name="Klenk H.-P."/>
        </authorList>
    </citation>
    <scope>NUCLEOTIDE SEQUENCE [LARGE SCALE GENOMIC DNA]</scope>
    <source>
        <strain evidence="13 14">DSM 43800</strain>
    </source>
</reference>
<evidence type="ECO:0000256" key="1">
    <source>
        <dbReference type="ARBA" id="ARBA00001947"/>
    </source>
</evidence>
<dbReference type="SUPFAM" id="SSF55486">
    <property type="entry name" value="Metalloproteases ('zincins'), catalytic domain"/>
    <property type="match status" value="1"/>
</dbReference>
<organism evidence="13 14">
    <name type="scientific">Saccharothrix australiensis</name>
    <dbReference type="NCBI Taxonomy" id="2072"/>
    <lineage>
        <taxon>Bacteria</taxon>
        <taxon>Bacillati</taxon>
        <taxon>Actinomycetota</taxon>
        <taxon>Actinomycetes</taxon>
        <taxon>Pseudonocardiales</taxon>
        <taxon>Pseudonocardiaceae</taxon>
        <taxon>Saccharothrix</taxon>
    </lineage>
</organism>
<keyword evidence="4" id="KW-0964">Secreted</keyword>
<keyword evidence="12" id="KW-0732">Signal</keyword>
<comment type="caution">
    <text evidence="13">The sequence shown here is derived from an EMBL/GenBank/DDBJ whole genome shotgun (WGS) entry which is preliminary data.</text>
</comment>
<feature type="compositionally biased region" description="Polar residues" evidence="11">
    <location>
        <begin position="449"/>
        <end position="458"/>
    </location>
</feature>
<sequence length="978" mass="104189">MRKRAFRRAVAFAATGALALGPVVPWTASADPRDGGAPAGARTGAPPIGAPPAGEVSPAQGDTPGSRLDVDHRPGAARPTDRQRALAGERSATVRWNRYGAPATVIPRAGSRTRVEGDPVAVARAYLTANRDVFGLARHTVDAMDVLVDRPMGQGSYVLLRQRFGSTPAILDGLAAFGVRDGAVVFLSSTLSPTRADPEPATLSPDQALAGLGPAARVALGAVPMPDGPARLAYQVVQVGAETGATSYVDARTGELLVREDLVDHHSDGDHPEWEVFPANPPADYSSRDNRVRWCLERVRGCERTVRTADRGLAWDLDPVAGDASRTSSGNSGRTTEKWDDLASGTVGTRTSAARPDRRYAYPWTNQWHEERCDPAVFASARQNDVDAALANLFAMHNRMHDWSYHLGFTEETWNMQADNGDRGGLGGDAERGNAQAGGRVGGAPPTFPSRNNANQITPPDGVPPTTNMYLWQPTPAGFYAPCVDGDYDMSVIGHEYGHAISGRLIAGPDSGWSGAQGGALNESHSDLFAAEYLFEHGFRPRGDTRYVIAGYATGDAEAGIRNYDMSRSPLNYSNIAYDLVGQQVHADGEIWTATSFDLRRAMIDKYGLGTAEAQRACADGERPVERCPGNRRWVQQAFDALLLSASGAVSYVDLRDATLAANEVRFGGADVPELWRAFARRGLGRDAASDGPDDADPTPSFASPHARNATVRLAAPAGARLYVGAYEARSRPVADTDPATPLPDAVEVVPGDYDFVVVADGYGSSRTRRAVRADRDTAVQPSTTPNLASRARGATASGDGVNLTALIDDTEATNWASIGSPVAGRGVTVDLAGDRPQVVRRVQVSALLRPAVEPDADPGPQNRFTALRRFEVLACDATAGSSCADPADFRVAYTSPADAFPADVPRPTAPDLTTRRFPIPPTRATHLRIRVVGNQCTDGPDYAGSRHDDPRSTSDCATGNPVVARTVRIAEFQAFRY</sequence>
<dbReference type="GO" id="GO:0008270">
    <property type="term" value="F:zinc ion binding"/>
    <property type="evidence" value="ECO:0007669"/>
    <property type="project" value="InterPro"/>
</dbReference>
<keyword evidence="10" id="KW-0865">Zymogen</keyword>
<feature type="compositionally biased region" description="Low complexity" evidence="11">
    <location>
        <begin position="325"/>
        <end position="334"/>
    </location>
</feature>
<dbReference type="PANTHER" id="PTHR33478:SF1">
    <property type="entry name" value="EXTRACELLULAR METALLOPROTEINASE MEP"/>
    <property type="match status" value="1"/>
</dbReference>
<feature type="signal peptide" evidence="12">
    <location>
        <begin position="1"/>
        <end position="19"/>
    </location>
</feature>
<comment type="cofactor">
    <cofactor evidence="1">
        <name>Zn(2+)</name>
        <dbReference type="ChEBI" id="CHEBI:29105"/>
    </cofactor>
</comment>
<evidence type="ECO:0000256" key="6">
    <source>
        <dbReference type="ARBA" id="ARBA00022723"/>
    </source>
</evidence>
<dbReference type="PANTHER" id="PTHR33478">
    <property type="entry name" value="EXTRACELLULAR METALLOPROTEINASE MEP"/>
    <property type="match status" value="1"/>
</dbReference>
<dbReference type="GO" id="GO:0004222">
    <property type="term" value="F:metalloendopeptidase activity"/>
    <property type="evidence" value="ECO:0007669"/>
    <property type="project" value="InterPro"/>
</dbReference>
<proteinExistence type="inferred from homology"/>
<dbReference type="Gene3D" id="1.10.390.10">
    <property type="entry name" value="Neutral Protease Domain 2"/>
    <property type="match status" value="1"/>
</dbReference>
<keyword evidence="5" id="KW-0645">Protease</keyword>
<dbReference type="GO" id="GO:0005615">
    <property type="term" value="C:extracellular space"/>
    <property type="evidence" value="ECO:0007669"/>
    <property type="project" value="InterPro"/>
</dbReference>
<comment type="subcellular location">
    <subcellularLocation>
        <location evidence="2">Secreted</location>
    </subcellularLocation>
</comment>
<dbReference type="GO" id="GO:0006508">
    <property type="term" value="P:proteolysis"/>
    <property type="evidence" value="ECO:0007669"/>
    <property type="project" value="UniProtKB-KW"/>
</dbReference>
<feature type="chain" id="PRO_5038415878" evidence="12">
    <location>
        <begin position="20"/>
        <end position="978"/>
    </location>
</feature>
<feature type="compositionally biased region" description="Low complexity" evidence="11">
    <location>
        <begin position="35"/>
        <end position="54"/>
    </location>
</feature>
<evidence type="ECO:0000313" key="14">
    <source>
        <dbReference type="Proteomes" id="UP000282084"/>
    </source>
</evidence>
<evidence type="ECO:0000256" key="9">
    <source>
        <dbReference type="ARBA" id="ARBA00023049"/>
    </source>
</evidence>
<evidence type="ECO:0000256" key="3">
    <source>
        <dbReference type="ARBA" id="ARBA00006006"/>
    </source>
</evidence>
<dbReference type="Proteomes" id="UP000282084">
    <property type="component" value="Unassembled WGS sequence"/>
</dbReference>
<feature type="region of interest" description="Disordered" evidence="11">
    <location>
        <begin position="423"/>
        <end position="462"/>
    </location>
</feature>
<keyword evidence="6" id="KW-0479">Metal-binding</keyword>
<evidence type="ECO:0000256" key="10">
    <source>
        <dbReference type="ARBA" id="ARBA00023145"/>
    </source>
</evidence>
<evidence type="ECO:0000256" key="4">
    <source>
        <dbReference type="ARBA" id="ARBA00022525"/>
    </source>
</evidence>
<protein>
    <submittedName>
        <fullName evidence="13">Fungalysin metallopeptidase (M36)</fullName>
    </submittedName>
</protein>
<dbReference type="InterPro" id="IPR027268">
    <property type="entry name" value="Peptidase_M4/M1_CTD_sf"/>
</dbReference>
<evidence type="ECO:0000256" key="12">
    <source>
        <dbReference type="SAM" id="SignalP"/>
    </source>
</evidence>
<dbReference type="InterPro" id="IPR050371">
    <property type="entry name" value="Fungal_virulence_M36"/>
</dbReference>
<gene>
    <name evidence="13" type="ORF">C8E97_2355</name>
</gene>
<dbReference type="Pfam" id="PF02128">
    <property type="entry name" value="Peptidase_M36"/>
    <property type="match status" value="1"/>
</dbReference>
<dbReference type="AlphaFoldDB" id="A0A495VZG6"/>
<feature type="region of interest" description="Disordered" evidence="11">
    <location>
        <begin position="319"/>
        <end position="354"/>
    </location>
</feature>